<evidence type="ECO:0000313" key="2">
    <source>
        <dbReference type="EMBL" id="CAC5383402.1"/>
    </source>
</evidence>
<evidence type="ECO:0000256" key="1">
    <source>
        <dbReference type="SAM" id="MobiDB-lite"/>
    </source>
</evidence>
<organism evidence="2 3">
    <name type="scientific">Mytilus coruscus</name>
    <name type="common">Sea mussel</name>
    <dbReference type="NCBI Taxonomy" id="42192"/>
    <lineage>
        <taxon>Eukaryota</taxon>
        <taxon>Metazoa</taxon>
        <taxon>Spiralia</taxon>
        <taxon>Lophotrochozoa</taxon>
        <taxon>Mollusca</taxon>
        <taxon>Bivalvia</taxon>
        <taxon>Autobranchia</taxon>
        <taxon>Pteriomorphia</taxon>
        <taxon>Mytilida</taxon>
        <taxon>Mytiloidea</taxon>
        <taxon>Mytilidae</taxon>
        <taxon>Mytilinae</taxon>
        <taxon>Mytilus</taxon>
    </lineage>
</organism>
<dbReference type="EMBL" id="CACVKT020003360">
    <property type="protein sequence ID" value="CAC5383402.1"/>
    <property type="molecule type" value="Genomic_DNA"/>
</dbReference>
<name>A0A6J8BI53_MYTCO</name>
<protein>
    <submittedName>
        <fullName evidence="2">Uncharacterized protein</fullName>
    </submittedName>
</protein>
<feature type="region of interest" description="Disordered" evidence="1">
    <location>
        <begin position="233"/>
        <end position="409"/>
    </location>
</feature>
<dbReference type="OrthoDB" id="5982640at2759"/>
<reference evidence="2 3" key="1">
    <citation type="submission" date="2020-06" db="EMBL/GenBank/DDBJ databases">
        <authorList>
            <person name="Li R."/>
            <person name="Bekaert M."/>
        </authorList>
    </citation>
    <scope>NUCLEOTIDE SEQUENCE [LARGE SCALE GENOMIC DNA]</scope>
    <source>
        <strain evidence="3">wild</strain>
    </source>
</reference>
<gene>
    <name evidence="2" type="ORF">MCOR_19153</name>
</gene>
<dbReference type="Proteomes" id="UP000507470">
    <property type="component" value="Unassembled WGS sequence"/>
</dbReference>
<dbReference type="AlphaFoldDB" id="A0A6J8BI53"/>
<evidence type="ECO:0000313" key="3">
    <source>
        <dbReference type="Proteomes" id="UP000507470"/>
    </source>
</evidence>
<feature type="compositionally biased region" description="Basic and acidic residues" evidence="1">
    <location>
        <begin position="233"/>
        <end position="251"/>
    </location>
</feature>
<sequence length="409" mass="45750">MTDFPDKPPATWDKLYEVMLNPSVGNRFVNEVNKLALKKGYINSDIFMKVNINSVEKVYGVVLNEIKIPTPAIGNEWKLVKVGMTGKPTKKGTNNRMEQLMSAIRAESSVLFRLPKGFYDTSSNIFEVEKRVRDNMGFSVNKEVIKKMNLPCSTEWILTTQTDINVLKRKINEKKDGGEWVTTQIFKDQPKASWNYLKIKLPDGLVLDNERKEIVLSSPGQLPDWLNEELERFGTDKERRPHRSIEPDVTTKTHALTPGQKRNKKPKTDTTAQTSKEVPVSKCPPSPKEAVTEASPKRTGRKTASPDTGTKKAIPSSPEGTNTGRESKGRGKKTTPSLPEEARTESGPKVTRKKSIPSLPEEARTESGPKVTRKKTTPSLPEEARTESGPKVTRKKTTPSLPEEARTET</sequence>
<accession>A0A6J8BI53</accession>
<keyword evidence="3" id="KW-1185">Reference proteome</keyword>
<proteinExistence type="predicted"/>